<keyword evidence="3" id="KW-1185">Reference proteome</keyword>
<dbReference type="Gene3D" id="6.10.280.50">
    <property type="match status" value="1"/>
</dbReference>
<dbReference type="EMBL" id="JBHTBR010000005">
    <property type="protein sequence ID" value="MFC7292514.1"/>
    <property type="molecule type" value="Genomic_DNA"/>
</dbReference>
<evidence type="ECO:0000256" key="1">
    <source>
        <dbReference type="SAM" id="Coils"/>
    </source>
</evidence>
<organism evidence="2 3">
    <name type="scientific">Hirschia litorea</name>
    <dbReference type="NCBI Taxonomy" id="1199156"/>
    <lineage>
        <taxon>Bacteria</taxon>
        <taxon>Pseudomonadati</taxon>
        <taxon>Pseudomonadota</taxon>
        <taxon>Alphaproteobacteria</taxon>
        <taxon>Hyphomonadales</taxon>
        <taxon>Hyphomonadaceae</taxon>
        <taxon>Hirschia</taxon>
    </lineage>
</organism>
<reference evidence="3" key="1">
    <citation type="journal article" date="2019" name="Int. J. Syst. Evol. Microbiol.">
        <title>The Global Catalogue of Microorganisms (GCM) 10K type strain sequencing project: providing services to taxonomists for standard genome sequencing and annotation.</title>
        <authorList>
            <consortium name="The Broad Institute Genomics Platform"/>
            <consortium name="The Broad Institute Genome Sequencing Center for Infectious Disease"/>
            <person name="Wu L."/>
            <person name="Ma J."/>
        </authorList>
    </citation>
    <scope>NUCLEOTIDE SEQUENCE [LARGE SCALE GENOMIC DNA]</scope>
    <source>
        <strain evidence="3">CCUG 51308</strain>
    </source>
</reference>
<gene>
    <name evidence="2" type="ORF">ACFQS8_12860</name>
</gene>
<feature type="coiled-coil region" evidence="1">
    <location>
        <begin position="20"/>
        <end position="67"/>
    </location>
</feature>
<dbReference type="Proteomes" id="UP001596492">
    <property type="component" value="Unassembled WGS sequence"/>
</dbReference>
<proteinExistence type="predicted"/>
<comment type="caution">
    <text evidence="2">The sequence shown here is derived from an EMBL/GenBank/DDBJ whole genome shotgun (WGS) entry which is preliminary data.</text>
</comment>
<evidence type="ECO:0000313" key="2">
    <source>
        <dbReference type="EMBL" id="MFC7292514.1"/>
    </source>
</evidence>
<evidence type="ECO:0000313" key="3">
    <source>
        <dbReference type="Proteomes" id="UP001596492"/>
    </source>
</evidence>
<dbReference type="InterPro" id="IPR038444">
    <property type="entry name" value="DUF465_sf"/>
</dbReference>
<sequence length="74" mass="8483">MNYSDNKNNVNSTLSTAERINEIEAECRLLDTRIEALTYQGEGDLEIASLKRQQFLLKEEIVRLKDKSLPDIIA</sequence>
<accession>A0ABW2IMY7</accession>
<name>A0ABW2IMY7_9PROT</name>
<keyword evidence="1" id="KW-0175">Coiled coil</keyword>
<protein>
    <submittedName>
        <fullName evidence="2">DUF465 domain-containing protein</fullName>
    </submittedName>
</protein>
<dbReference type="RefSeq" id="WP_382168002.1">
    <property type="nucleotide sequence ID" value="NZ_JBHTBR010000005.1"/>
</dbReference>